<feature type="compositionally biased region" description="Polar residues" evidence="3">
    <location>
        <begin position="302"/>
        <end position="312"/>
    </location>
</feature>
<dbReference type="Pfam" id="PF00685">
    <property type="entry name" value="Sulfotransfer_1"/>
    <property type="match status" value="1"/>
</dbReference>
<evidence type="ECO:0000256" key="3">
    <source>
        <dbReference type="SAM" id="MobiDB-lite"/>
    </source>
</evidence>
<dbReference type="InterPro" id="IPR000863">
    <property type="entry name" value="Sulfotransferase_dom"/>
</dbReference>
<evidence type="ECO:0000259" key="4">
    <source>
        <dbReference type="Pfam" id="PF00685"/>
    </source>
</evidence>
<feature type="region of interest" description="Disordered" evidence="3">
    <location>
        <begin position="302"/>
        <end position="337"/>
    </location>
</feature>
<sequence>MMSFEKLKRPTTIKEMHQCSWKWITKESWLKGMSFQLKPTDVVVSPYPKCGTTWVQQIVHGLRTRGSMAFDEIIEVSPWLEIAFDVGINLDKPQPALPRLFKSHMFWEQIPKGGKYIYVIRDPKDTLVSKYHFEEGWWFEKGSISIEEYAKDSFIPDNAYWLHLLSWWQQLHNPNVLILCFEDLKKDLSKYIPLIAHFINCELDQELQDIVLRQSSFEFMKKHEHKFDEHITRGKREKVMGLPSNADVSKIRKGDVGDAYLELPDSVHELLDKIWNQVVRQKTQFKTFQEMRTALSEVNYSSYPLGQSQPYPQRQGKGELGDPPMRTPKNMRFPVIE</sequence>
<dbReference type="GO" id="GO:0008146">
    <property type="term" value="F:sulfotransferase activity"/>
    <property type="evidence" value="ECO:0007669"/>
    <property type="project" value="InterPro"/>
</dbReference>
<evidence type="ECO:0000313" key="5">
    <source>
        <dbReference type="EMBL" id="PCI27448.1"/>
    </source>
</evidence>
<name>A0A2A4T1P8_9DELT</name>
<proteinExistence type="inferred from homology"/>
<feature type="domain" description="Sulfotransferase" evidence="4">
    <location>
        <begin position="39"/>
        <end position="280"/>
    </location>
</feature>
<protein>
    <submittedName>
        <fullName evidence="5">Sulfotransferase</fullName>
    </submittedName>
</protein>
<dbReference type="SUPFAM" id="SSF52540">
    <property type="entry name" value="P-loop containing nucleoside triphosphate hydrolases"/>
    <property type="match status" value="1"/>
</dbReference>
<dbReference type="EMBL" id="NVSR01000059">
    <property type="protein sequence ID" value="PCI27448.1"/>
    <property type="molecule type" value="Genomic_DNA"/>
</dbReference>
<dbReference type="PANTHER" id="PTHR11783">
    <property type="entry name" value="SULFOTRANSFERASE SULT"/>
    <property type="match status" value="1"/>
</dbReference>
<evidence type="ECO:0000256" key="1">
    <source>
        <dbReference type="ARBA" id="ARBA00005771"/>
    </source>
</evidence>
<accession>A0A2A4T1P8</accession>
<evidence type="ECO:0000313" key="6">
    <source>
        <dbReference type="Proteomes" id="UP000218113"/>
    </source>
</evidence>
<keyword evidence="2 5" id="KW-0808">Transferase</keyword>
<comment type="caution">
    <text evidence="5">The sequence shown here is derived from an EMBL/GenBank/DDBJ whole genome shotgun (WGS) entry which is preliminary data.</text>
</comment>
<evidence type="ECO:0000256" key="2">
    <source>
        <dbReference type="ARBA" id="ARBA00022679"/>
    </source>
</evidence>
<dbReference type="Gene3D" id="3.40.50.300">
    <property type="entry name" value="P-loop containing nucleotide triphosphate hydrolases"/>
    <property type="match status" value="1"/>
</dbReference>
<dbReference type="Proteomes" id="UP000218113">
    <property type="component" value="Unassembled WGS sequence"/>
</dbReference>
<organism evidence="5 6">
    <name type="scientific">SAR324 cluster bacterium</name>
    <dbReference type="NCBI Taxonomy" id="2024889"/>
    <lineage>
        <taxon>Bacteria</taxon>
        <taxon>Deltaproteobacteria</taxon>
        <taxon>SAR324 cluster</taxon>
    </lineage>
</organism>
<dbReference type="AlphaFoldDB" id="A0A2A4T1P8"/>
<reference evidence="6" key="1">
    <citation type="submission" date="2017-08" db="EMBL/GenBank/DDBJ databases">
        <title>A dynamic microbial community with high functional redundancy inhabits the cold, oxic subseafloor aquifer.</title>
        <authorList>
            <person name="Tully B.J."/>
            <person name="Wheat C.G."/>
            <person name="Glazer B.T."/>
            <person name="Huber J.A."/>
        </authorList>
    </citation>
    <scope>NUCLEOTIDE SEQUENCE [LARGE SCALE GENOMIC DNA]</scope>
</reference>
<dbReference type="InterPro" id="IPR027417">
    <property type="entry name" value="P-loop_NTPase"/>
</dbReference>
<comment type="similarity">
    <text evidence="1">Belongs to the sulfotransferase 1 family.</text>
</comment>
<gene>
    <name evidence="5" type="ORF">COB67_08460</name>
</gene>